<evidence type="ECO:0000256" key="1">
    <source>
        <dbReference type="SAM" id="SignalP"/>
    </source>
</evidence>
<gene>
    <name evidence="3" type="ORF">HBA54_23580</name>
</gene>
<dbReference type="InterPro" id="IPR058136">
    <property type="entry name" value="AmpC"/>
</dbReference>
<dbReference type="InterPro" id="IPR012338">
    <property type="entry name" value="Beta-lactam/transpept-like"/>
</dbReference>
<keyword evidence="4" id="KW-1185">Reference proteome</keyword>
<dbReference type="Gene3D" id="3.40.710.10">
    <property type="entry name" value="DD-peptidase/beta-lactamase superfamily"/>
    <property type="match status" value="1"/>
</dbReference>
<dbReference type="NCBIfam" id="NF033085">
    <property type="entry name" value="bla_class_C"/>
    <property type="match status" value="1"/>
</dbReference>
<sequence>MKFRLAALLLLLFPTTLAAQTLSESQVADMAKRSFSSAVAEYDIPGLIVGVTMGRRHYFYATGLASREDNIAVSPDTIFELGSIGKIFNASLAALAEQRGDLDLNEAVSDRLAALRGSAFDNIRLMDLATHSTGGLPLQVPDSVQAFPGLIGWLANWQPPQEGARSYSNISVGLLGHITADALSMRYADAVEEELFPAMGLESTWVEVPAEAMERYAFGYDRKTNKPIRINPGVLADEAYGVKSSARDMLRLLDLELGQADAAPALKAALERTRQGQSKTAYYVQAMIWEQYPWPVGVEQMVKGNGYDFILKPQPVEPIDPPLPPQQNVILNKTGSTFGFGGYVALLPGKGLGVVVLANRNFPNEARIRATYDLIQSLQAVDG</sequence>
<evidence type="ECO:0000313" key="3">
    <source>
        <dbReference type="EMBL" id="NIA71577.1"/>
    </source>
</evidence>
<accession>A0A967KCB3</accession>
<dbReference type="Proteomes" id="UP000761264">
    <property type="component" value="Unassembled WGS sequence"/>
</dbReference>
<organism evidence="3 4">
    <name type="scientific">Pelagibius litoralis</name>
    <dbReference type="NCBI Taxonomy" id="374515"/>
    <lineage>
        <taxon>Bacteria</taxon>
        <taxon>Pseudomonadati</taxon>
        <taxon>Pseudomonadota</taxon>
        <taxon>Alphaproteobacteria</taxon>
        <taxon>Rhodospirillales</taxon>
        <taxon>Rhodovibrionaceae</taxon>
        <taxon>Pelagibius</taxon>
    </lineage>
</organism>
<feature type="signal peptide" evidence="1">
    <location>
        <begin position="1"/>
        <end position="18"/>
    </location>
</feature>
<dbReference type="EMBL" id="JAAQPH010000024">
    <property type="protein sequence ID" value="NIA71577.1"/>
    <property type="molecule type" value="Genomic_DNA"/>
</dbReference>
<dbReference type="PANTHER" id="PTHR46825:SF8">
    <property type="entry name" value="BETA-LACTAMASE-RELATED"/>
    <property type="match status" value="1"/>
</dbReference>
<name>A0A967KCB3_9PROT</name>
<dbReference type="SUPFAM" id="SSF56601">
    <property type="entry name" value="beta-lactamase/transpeptidase-like"/>
    <property type="match status" value="1"/>
</dbReference>
<dbReference type="AlphaFoldDB" id="A0A967KCB3"/>
<dbReference type="Pfam" id="PF00144">
    <property type="entry name" value="Beta-lactamase"/>
    <property type="match status" value="1"/>
</dbReference>
<dbReference type="PANTHER" id="PTHR46825">
    <property type="entry name" value="D-ALANYL-D-ALANINE-CARBOXYPEPTIDASE/ENDOPEPTIDASE AMPH"/>
    <property type="match status" value="1"/>
</dbReference>
<keyword evidence="1" id="KW-0732">Signal</keyword>
<protein>
    <submittedName>
        <fullName evidence="3">Beta-lactamase</fullName>
    </submittedName>
</protein>
<evidence type="ECO:0000313" key="4">
    <source>
        <dbReference type="Proteomes" id="UP000761264"/>
    </source>
</evidence>
<dbReference type="InterPro" id="IPR050491">
    <property type="entry name" value="AmpC-like"/>
</dbReference>
<comment type="caution">
    <text evidence="3">The sequence shown here is derived from an EMBL/GenBank/DDBJ whole genome shotgun (WGS) entry which is preliminary data.</text>
</comment>
<feature type="chain" id="PRO_5037811373" evidence="1">
    <location>
        <begin position="19"/>
        <end position="383"/>
    </location>
</feature>
<feature type="domain" description="Beta-lactamase-related" evidence="2">
    <location>
        <begin position="34"/>
        <end position="372"/>
    </location>
</feature>
<reference evidence="3" key="1">
    <citation type="submission" date="2020-03" db="EMBL/GenBank/DDBJ databases">
        <title>Genome of Pelagibius litoralis DSM 21314T.</title>
        <authorList>
            <person name="Wang G."/>
        </authorList>
    </citation>
    <scope>NUCLEOTIDE SEQUENCE</scope>
    <source>
        <strain evidence="3">DSM 21314</strain>
    </source>
</reference>
<evidence type="ECO:0000259" key="2">
    <source>
        <dbReference type="Pfam" id="PF00144"/>
    </source>
</evidence>
<proteinExistence type="predicted"/>
<dbReference type="InterPro" id="IPR001466">
    <property type="entry name" value="Beta-lactam-related"/>
</dbReference>